<keyword evidence="3" id="KW-0731">Sigma factor</keyword>
<evidence type="ECO:0000256" key="2">
    <source>
        <dbReference type="ARBA" id="ARBA00023015"/>
    </source>
</evidence>
<dbReference type="AlphaFoldDB" id="A0A8T4HBR3"/>
<comment type="similarity">
    <text evidence="1">Belongs to the sigma-70 factor family. ECF subfamily.</text>
</comment>
<gene>
    <name evidence="7" type="ORF">J5U18_09090</name>
</gene>
<dbReference type="Proteomes" id="UP000679691">
    <property type="component" value="Unassembled WGS sequence"/>
</dbReference>
<dbReference type="PANTHER" id="PTHR43133">
    <property type="entry name" value="RNA POLYMERASE ECF-TYPE SIGMA FACTO"/>
    <property type="match status" value="1"/>
</dbReference>
<dbReference type="SUPFAM" id="SSF88659">
    <property type="entry name" value="Sigma3 and sigma4 domains of RNA polymerase sigma factors"/>
    <property type="match status" value="1"/>
</dbReference>
<feature type="domain" description="RNA polymerase sigma-70 region 2" evidence="5">
    <location>
        <begin position="24"/>
        <end position="89"/>
    </location>
</feature>
<dbReference type="RefSeq" id="WP_353547216.1">
    <property type="nucleotide sequence ID" value="NZ_JAGKSB010000009.1"/>
</dbReference>
<dbReference type="Pfam" id="PF04542">
    <property type="entry name" value="Sigma70_r2"/>
    <property type="match status" value="1"/>
</dbReference>
<dbReference type="CDD" id="cd06171">
    <property type="entry name" value="Sigma70_r4"/>
    <property type="match status" value="1"/>
</dbReference>
<evidence type="ECO:0000256" key="3">
    <source>
        <dbReference type="ARBA" id="ARBA00023082"/>
    </source>
</evidence>
<dbReference type="SUPFAM" id="SSF88946">
    <property type="entry name" value="Sigma2 domain of RNA polymerase sigma factors"/>
    <property type="match status" value="1"/>
</dbReference>
<dbReference type="NCBIfam" id="TIGR02985">
    <property type="entry name" value="Sig70_bacteroi1"/>
    <property type="match status" value="1"/>
</dbReference>
<dbReference type="EMBL" id="JAGKSB010000009">
    <property type="protein sequence ID" value="MBP3943715.1"/>
    <property type="molecule type" value="Genomic_DNA"/>
</dbReference>
<dbReference type="InterPro" id="IPR013325">
    <property type="entry name" value="RNA_pol_sigma_r2"/>
</dbReference>
<dbReference type="InterPro" id="IPR014327">
    <property type="entry name" value="RNA_pol_sigma70_bacteroid"/>
</dbReference>
<organism evidence="7 8">
    <name type="scientific">Rhinopithecimicrobium faecis</name>
    <dbReference type="NCBI Taxonomy" id="2820698"/>
    <lineage>
        <taxon>Bacteria</taxon>
        <taxon>Pseudomonadati</taxon>
        <taxon>Bacteroidota</taxon>
        <taxon>Sphingobacteriia</taxon>
        <taxon>Sphingobacteriales</taxon>
        <taxon>Sphingobacteriaceae</taxon>
        <taxon>Rhinopithecimicrobium</taxon>
    </lineage>
</organism>
<accession>A0A8T4HBR3</accession>
<dbReference type="Gene3D" id="1.10.10.10">
    <property type="entry name" value="Winged helix-like DNA-binding domain superfamily/Winged helix DNA-binding domain"/>
    <property type="match status" value="1"/>
</dbReference>
<name>A0A8T4HBR3_9SPHI</name>
<dbReference type="InterPro" id="IPR013324">
    <property type="entry name" value="RNA_pol_sigma_r3/r4-like"/>
</dbReference>
<proteinExistence type="inferred from homology"/>
<evidence type="ECO:0000259" key="5">
    <source>
        <dbReference type="Pfam" id="PF04542"/>
    </source>
</evidence>
<dbReference type="PANTHER" id="PTHR43133:SF46">
    <property type="entry name" value="RNA POLYMERASE SIGMA-70 FACTOR ECF SUBFAMILY"/>
    <property type="match status" value="1"/>
</dbReference>
<keyword evidence="8" id="KW-1185">Reference proteome</keyword>
<keyword evidence="2" id="KW-0805">Transcription regulation</keyword>
<dbReference type="InterPro" id="IPR007627">
    <property type="entry name" value="RNA_pol_sigma70_r2"/>
</dbReference>
<comment type="caution">
    <text evidence="7">The sequence shown here is derived from an EMBL/GenBank/DDBJ whole genome shotgun (WGS) entry which is preliminary data.</text>
</comment>
<dbReference type="InterPro" id="IPR036388">
    <property type="entry name" value="WH-like_DNA-bd_sf"/>
</dbReference>
<dbReference type="InterPro" id="IPR039425">
    <property type="entry name" value="RNA_pol_sigma-70-like"/>
</dbReference>
<reference evidence="7" key="1">
    <citation type="submission" date="2021-03" db="EMBL/GenBank/DDBJ databases">
        <authorList>
            <person name="Lu T."/>
            <person name="Wang Q."/>
            <person name="Han X."/>
        </authorList>
    </citation>
    <scope>NUCLEOTIDE SEQUENCE</scope>
    <source>
        <strain evidence="7">WQ 2009</strain>
    </source>
</reference>
<dbReference type="GO" id="GO:0003677">
    <property type="term" value="F:DNA binding"/>
    <property type="evidence" value="ECO:0007669"/>
    <property type="project" value="InterPro"/>
</dbReference>
<protein>
    <submittedName>
        <fullName evidence="7">RNA polymerase sigma-70 factor</fullName>
    </submittedName>
</protein>
<dbReference type="Gene3D" id="1.10.1740.10">
    <property type="match status" value="1"/>
</dbReference>
<evidence type="ECO:0000256" key="1">
    <source>
        <dbReference type="ARBA" id="ARBA00010641"/>
    </source>
</evidence>
<dbReference type="GO" id="GO:0006352">
    <property type="term" value="P:DNA-templated transcription initiation"/>
    <property type="evidence" value="ECO:0007669"/>
    <property type="project" value="InterPro"/>
</dbReference>
<dbReference type="Pfam" id="PF08281">
    <property type="entry name" value="Sigma70_r4_2"/>
    <property type="match status" value="1"/>
</dbReference>
<evidence type="ECO:0000313" key="8">
    <source>
        <dbReference type="Proteomes" id="UP000679691"/>
    </source>
</evidence>
<dbReference type="GO" id="GO:0016987">
    <property type="term" value="F:sigma factor activity"/>
    <property type="evidence" value="ECO:0007669"/>
    <property type="project" value="UniProtKB-KW"/>
</dbReference>
<evidence type="ECO:0000259" key="6">
    <source>
        <dbReference type="Pfam" id="PF08281"/>
    </source>
</evidence>
<feature type="domain" description="RNA polymerase sigma factor 70 region 4 type 2" evidence="6">
    <location>
        <begin position="119"/>
        <end position="168"/>
    </location>
</feature>
<dbReference type="NCBIfam" id="TIGR02937">
    <property type="entry name" value="sigma70-ECF"/>
    <property type="match status" value="1"/>
</dbReference>
<evidence type="ECO:0000256" key="4">
    <source>
        <dbReference type="ARBA" id="ARBA00023163"/>
    </source>
</evidence>
<keyword evidence="4" id="KW-0804">Transcription</keyword>
<dbReference type="InterPro" id="IPR014284">
    <property type="entry name" value="RNA_pol_sigma-70_dom"/>
</dbReference>
<evidence type="ECO:0000313" key="7">
    <source>
        <dbReference type="EMBL" id="MBP3943715.1"/>
    </source>
</evidence>
<dbReference type="InterPro" id="IPR013249">
    <property type="entry name" value="RNA_pol_sigma70_r4_t2"/>
</dbReference>
<sequence>MSTIPINLLNLLKSGNNIAFRQFYDLFAPRLFDASLKILKDQKLAEEVVQESFIKIFTNRAQLQEDRDPWPLLFVIAKRLCLNQLRNSRTALLYRNQLTQPLSNVVEEHVNARELEDTIMKRIAQLPTQQRTALELSRIKGLTHKEIAVEMGISTQTVKNHITQALSSLRSHLSKSDYNLPLLLLFFFPFR</sequence>